<dbReference type="Proteomes" id="UP000009139">
    <property type="component" value="Chromosome"/>
</dbReference>
<dbReference type="OrthoDB" id="85778at2157"/>
<organism evidence="1 2">
    <name type="scientific">Pyrococcus abyssi (strain GE5 / Orsay)</name>
    <dbReference type="NCBI Taxonomy" id="272844"/>
    <lineage>
        <taxon>Archaea</taxon>
        <taxon>Methanobacteriati</taxon>
        <taxon>Methanobacteriota</taxon>
        <taxon>Thermococci</taxon>
        <taxon>Thermococcales</taxon>
        <taxon>Thermococcaceae</taxon>
        <taxon>Pyrococcus</taxon>
    </lineage>
</organism>
<evidence type="ECO:0000313" key="2">
    <source>
        <dbReference type="Proteomes" id="UP000009139"/>
    </source>
</evidence>
<evidence type="ECO:0000313" key="1">
    <source>
        <dbReference type="EMBL" id="CCE70337.1"/>
    </source>
</evidence>
<sequence>MLKLYQIVPMDALKVLAKHKFRLVGPWRDYYLLKGNVFLIRELPLKITFRGKDRDVIEELRAYASRVIEGKNKVSLKLKDGRHWIVLEFED</sequence>
<name>G8ZI96_PYRAB</name>
<gene>
    <name evidence="1" type="ordered locus">PAB0622.1n</name>
</gene>
<comment type="miscellaneous">
    <text evidence="1">The sequence shown here is derived from an EMBL/GenBank/DDBJ third party annotation (TPA) entry.</text>
</comment>
<dbReference type="EMBL" id="HE613800">
    <property type="protein sequence ID" value="CCE70337.1"/>
    <property type="molecule type" value="Genomic_DNA"/>
</dbReference>
<proteinExistence type="predicted"/>
<protein>
    <submittedName>
        <fullName evidence="1">Uncharacterized protein</fullName>
    </submittedName>
</protein>
<dbReference type="AlphaFoldDB" id="G8ZI96"/>
<reference evidence="1 2" key="1">
    <citation type="journal article" date="2012" name="Curr. Microbiol.">
        <title>Re-annotation of two hyperthermophilic archaea Pyrococcus abyssi GE5 and Pyrococcus furiosus DSM 3638.</title>
        <authorList>
            <person name="Gao J."/>
            <person name="Wang J."/>
        </authorList>
    </citation>
    <scope>GENOME REANNOTATION</scope>
    <source>
        <strain evidence="2">GE5 / Orsay</strain>
    </source>
</reference>
<dbReference type="RefSeq" id="WP_048146745.1">
    <property type="nucleotide sequence ID" value="NC_000868.1"/>
</dbReference>
<accession>G8ZI96</accession>